<proteinExistence type="predicted"/>
<keyword evidence="4" id="KW-1185">Reference proteome</keyword>
<dbReference type="OrthoDB" id="9798761at2"/>
<dbReference type="InterPro" id="IPR004919">
    <property type="entry name" value="GmrSD_N"/>
</dbReference>
<dbReference type="Pfam" id="PF03235">
    <property type="entry name" value="GmrSD_N"/>
    <property type="match status" value="1"/>
</dbReference>
<feature type="domain" description="GmrSD restriction endonucleases N-terminal" evidence="1">
    <location>
        <begin position="15"/>
        <end position="237"/>
    </location>
</feature>
<evidence type="ECO:0000259" key="1">
    <source>
        <dbReference type="Pfam" id="PF03235"/>
    </source>
</evidence>
<dbReference type="PANTHER" id="PTHR35149">
    <property type="entry name" value="SLL5132 PROTEIN"/>
    <property type="match status" value="1"/>
</dbReference>
<dbReference type="Pfam" id="PF07510">
    <property type="entry name" value="GmrSD_C"/>
    <property type="match status" value="1"/>
</dbReference>
<dbReference type="RefSeq" id="WP_105191468.1">
    <property type="nucleotide sequence ID" value="NZ_PSZM01000046.1"/>
</dbReference>
<dbReference type="PANTHER" id="PTHR35149:SF1">
    <property type="entry name" value="DUF5655 DOMAIN-CONTAINING PROTEIN"/>
    <property type="match status" value="1"/>
</dbReference>
<accession>A0A2S8A7L7</accession>
<sequence length="585" mass="69231">MLSANKEKLQSYFMGANQFIIPFFQRSYVWDSKNWLELWENIINVKNKISEGKTESEHFIGTIIIKQSTKTERLGALEYDLIDGQQRLTTICILLRALHDVSNEDSLKKWIFDLLISRDSYGNENIRILHSKVDKKYFEQVILDKECNNLLYNKFNEIEEIKQSKENGIKQAYCFFRKQIIKELVQEDIRSFAGILLERLPVIHMALSKDDDVQQIFDTINSLGVRLTTAELLKNHLYAYKNVASKYKEYWEDVFEADEDAINFWNENKTSGRIMRTTIELFLYSYLVIIKEGTVKMESLFKEFKDFLKDKTAEERLEFAKDLSEYGQLYSKIPDGKNLGEIMFNEHDKRFFHVIQGLENTTILPLVLYIYKRVDNELERNKILRIFESYLIRRAICKLTTKNYNNLFISILKDMKKEPVITADIVKQKLMSYEDDSNRVPNDEDFKTGFYSSHLVNKYTSEILYCIALYQICNEFQDSKKLSLSNLSLEHMMPKKWRNNWPLEEGEDEFQRDSILLTLGNLTLVTGKLNSSMRDSPWKNKKEALRKNSSLRITTDYIHTDIWNENEILNRVQSLFEYAKTIWNM</sequence>
<dbReference type="EMBL" id="PSZM01000046">
    <property type="protein sequence ID" value="PQL90559.1"/>
    <property type="molecule type" value="Genomic_DNA"/>
</dbReference>
<dbReference type="AlphaFoldDB" id="A0A2S8A7L7"/>
<name>A0A2S8A7L7_9FLAO</name>
<protein>
    <recommendedName>
        <fullName evidence="5">DUF262 domain-containing protein</fullName>
    </recommendedName>
</protein>
<comment type="caution">
    <text evidence="3">The sequence shown here is derived from an EMBL/GenBank/DDBJ whole genome shotgun (WGS) entry which is preliminary data.</text>
</comment>
<evidence type="ECO:0008006" key="5">
    <source>
        <dbReference type="Google" id="ProtNLM"/>
    </source>
</evidence>
<evidence type="ECO:0000313" key="4">
    <source>
        <dbReference type="Proteomes" id="UP000238042"/>
    </source>
</evidence>
<organism evidence="3 4">
    <name type="scientific">Apibacter adventoris</name>
    <dbReference type="NCBI Taxonomy" id="1679466"/>
    <lineage>
        <taxon>Bacteria</taxon>
        <taxon>Pseudomonadati</taxon>
        <taxon>Bacteroidota</taxon>
        <taxon>Flavobacteriia</taxon>
        <taxon>Flavobacteriales</taxon>
        <taxon>Weeksellaceae</taxon>
        <taxon>Apibacter</taxon>
    </lineage>
</organism>
<evidence type="ECO:0000313" key="3">
    <source>
        <dbReference type="EMBL" id="PQL90559.1"/>
    </source>
</evidence>
<gene>
    <name evidence="3" type="ORF">C4S77_11815</name>
</gene>
<dbReference type="Proteomes" id="UP000238042">
    <property type="component" value="Unassembled WGS sequence"/>
</dbReference>
<evidence type="ECO:0000259" key="2">
    <source>
        <dbReference type="Pfam" id="PF07510"/>
    </source>
</evidence>
<reference evidence="3 4" key="1">
    <citation type="submission" date="2018-02" db="EMBL/GenBank/DDBJ databases">
        <title>Genome sequences of Apibacter spp., gut symbionts of Asian honey bees.</title>
        <authorList>
            <person name="Kwong W.K."/>
            <person name="Steele M.I."/>
            <person name="Moran N.A."/>
        </authorList>
    </citation>
    <scope>NUCLEOTIDE SEQUENCE [LARGE SCALE GENOMIC DNA]</scope>
    <source>
        <strain evidence="4">wkB301</strain>
    </source>
</reference>
<feature type="domain" description="GmrSD restriction endonucleases C-terminal" evidence="2">
    <location>
        <begin position="441"/>
        <end position="577"/>
    </location>
</feature>
<dbReference type="InterPro" id="IPR011089">
    <property type="entry name" value="GmrSD_C"/>
</dbReference>